<reference evidence="5 6" key="1">
    <citation type="submission" date="2024-06" db="EMBL/GenBank/DDBJ databases">
        <authorList>
            <person name="Kraege A."/>
            <person name="Thomma B."/>
        </authorList>
    </citation>
    <scope>NUCLEOTIDE SEQUENCE [LARGE SCALE GENOMIC DNA]</scope>
</reference>
<evidence type="ECO:0000313" key="6">
    <source>
        <dbReference type="Proteomes" id="UP001497392"/>
    </source>
</evidence>
<evidence type="ECO:0000313" key="5">
    <source>
        <dbReference type="EMBL" id="CAL5219699.1"/>
    </source>
</evidence>
<dbReference type="InterPro" id="IPR025660">
    <property type="entry name" value="Pept_his_AS"/>
</dbReference>
<dbReference type="InterPro" id="IPR039417">
    <property type="entry name" value="Peptidase_C1A_papain-like"/>
</dbReference>
<evidence type="ECO:0000259" key="3">
    <source>
        <dbReference type="SMART" id="SM00645"/>
    </source>
</evidence>
<dbReference type="InterPro" id="IPR038765">
    <property type="entry name" value="Papain-like_cys_pep_sf"/>
</dbReference>
<keyword evidence="6" id="KW-1185">Reference proteome</keyword>
<comment type="similarity">
    <text evidence="1">Belongs to the peptidase C1 family.</text>
</comment>
<dbReference type="InterPro" id="IPR013128">
    <property type="entry name" value="Peptidase_C1A"/>
</dbReference>
<dbReference type="PROSITE" id="PS00139">
    <property type="entry name" value="THIOL_PROTEASE_CYS"/>
    <property type="match status" value="1"/>
</dbReference>
<dbReference type="EMBL" id="CAXHTA020000002">
    <property type="protein sequence ID" value="CAL5219699.1"/>
    <property type="molecule type" value="Genomic_DNA"/>
</dbReference>
<comment type="caution">
    <text evidence="5">The sequence shown here is derived from an EMBL/GenBank/DDBJ whole genome shotgun (WGS) entry which is preliminary data.</text>
</comment>
<organism evidence="5 6">
    <name type="scientific">Coccomyxa viridis</name>
    <dbReference type="NCBI Taxonomy" id="1274662"/>
    <lineage>
        <taxon>Eukaryota</taxon>
        <taxon>Viridiplantae</taxon>
        <taxon>Chlorophyta</taxon>
        <taxon>core chlorophytes</taxon>
        <taxon>Trebouxiophyceae</taxon>
        <taxon>Trebouxiophyceae incertae sedis</taxon>
        <taxon>Coccomyxaceae</taxon>
        <taxon>Coccomyxa</taxon>
    </lineage>
</organism>
<dbReference type="InterPro" id="IPR013201">
    <property type="entry name" value="Prot_inhib_I29"/>
</dbReference>
<dbReference type="Pfam" id="PF08246">
    <property type="entry name" value="Inhibitor_I29"/>
    <property type="match status" value="1"/>
</dbReference>
<evidence type="ECO:0000256" key="1">
    <source>
        <dbReference type="ARBA" id="ARBA00008455"/>
    </source>
</evidence>
<dbReference type="Pfam" id="PF00112">
    <property type="entry name" value="Peptidase_C1"/>
    <property type="match status" value="1"/>
</dbReference>
<dbReference type="PANTHER" id="PTHR12411">
    <property type="entry name" value="CYSTEINE PROTEASE FAMILY C1-RELATED"/>
    <property type="match status" value="1"/>
</dbReference>
<dbReference type="PRINTS" id="PR00705">
    <property type="entry name" value="PAPAIN"/>
</dbReference>
<dbReference type="SMART" id="SM00645">
    <property type="entry name" value="Pept_C1"/>
    <property type="match status" value="1"/>
</dbReference>
<name>A0ABP1FIB6_9CHLO</name>
<keyword evidence="2" id="KW-1015">Disulfide bond</keyword>
<dbReference type="PROSITE" id="PS00640">
    <property type="entry name" value="THIOL_PROTEASE_ASN"/>
    <property type="match status" value="1"/>
</dbReference>
<dbReference type="SMART" id="SM00848">
    <property type="entry name" value="Inhibitor_I29"/>
    <property type="match status" value="1"/>
</dbReference>
<dbReference type="PROSITE" id="PS00639">
    <property type="entry name" value="THIOL_PROTEASE_HIS"/>
    <property type="match status" value="1"/>
</dbReference>
<dbReference type="Proteomes" id="UP001497392">
    <property type="component" value="Unassembled WGS sequence"/>
</dbReference>
<feature type="domain" description="Cathepsin propeptide inhibitor" evidence="4">
    <location>
        <begin position="17"/>
        <end position="73"/>
    </location>
</feature>
<dbReference type="SUPFAM" id="SSF54001">
    <property type="entry name" value="Cysteine proteinases"/>
    <property type="match status" value="1"/>
</dbReference>
<dbReference type="Gene3D" id="3.90.70.10">
    <property type="entry name" value="Cysteine proteinases"/>
    <property type="match status" value="1"/>
</dbReference>
<protein>
    <submittedName>
        <fullName evidence="5">G1587 protein</fullName>
    </submittedName>
</protein>
<feature type="domain" description="Peptidase C1A papain C-terminal" evidence="3">
    <location>
        <begin position="103"/>
        <end position="319"/>
    </location>
</feature>
<sequence length="367" mass="39860">MTPLSLDAAQADPVGAFQSYTQLYGKKYMSAAEYQKRLQSFNNNVQYIAAHNSIDATYKLALNEFADLTFEEFRTTHLGLLPGVNGTFRRGANSPFCYENVEAAKSINWVEKGAVTPVKNQAFCGSCWAFSTTGSMEGANYLATGELISLSEQQLVDCDTSKDQGCGGGLMDYAFEYIVKNGGLDTEKDYSYWSVGGMCNKLREGRTVVSIDGYEDVPVNNEAALAKAVSSQPISVAICASQAMQFYSSGVIAGEGSCTGLNHGVLAAGYDEDEQGKPYWLVKNSWGGTWGESGYMRLERGISQKEGAFGILMAPSYPIKKSANPKHVPEVCGYFGWSECEYGSKCSCSMDFLGLFCLSWGCANKEL</sequence>
<dbReference type="InterPro" id="IPR000169">
    <property type="entry name" value="Pept_cys_AS"/>
</dbReference>
<dbReference type="CDD" id="cd02248">
    <property type="entry name" value="Peptidase_C1A"/>
    <property type="match status" value="1"/>
</dbReference>
<evidence type="ECO:0000256" key="2">
    <source>
        <dbReference type="ARBA" id="ARBA00023157"/>
    </source>
</evidence>
<proteinExistence type="inferred from homology"/>
<dbReference type="InterPro" id="IPR000668">
    <property type="entry name" value="Peptidase_C1A_C"/>
</dbReference>
<gene>
    <name evidence="5" type="primary">g1587</name>
    <name evidence="5" type="ORF">VP750_LOCUS1358</name>
</gene>
<accession>A0ABP1FIB6</accession>
<evidence type="ECO:0000259" key="4">
    <source>
        <dbReference type="SMART" id="SM00848"/>
    </source>
</evidence>
<dbReference type="InterPro" id="IPR025661">
    <property type="entry name" value="Pept_asp_AS"/>
</dbReference>